<organism evidence="1 2">
    <name type="scientific">Henosepilachna vigintioctopunctata</name>
    <dbReference type="NCBI Taxonomy" id="420089"/>
    <lineage>
        <taxon>Eukaryota</taxon>
        <taxon>Metazoa</taxon>
        <taxon>Ecdysozoa</taxon>
        <taxon>Arthropoda</taxon>
        <taxon>Hexapoda</taxon>
        <taxon>Insecta</taxon>
        <taxon>Pterygota</taxon>
        <taxon>Neoptera</taxon>
        <taxon>Endopterygota</taxon>
        <taxon>Coleoptera</taxon>
        <taxon>Polyphaga</taxon>
        <taxon>Cucujiformia</taxon>
        <taxon>Coccinelloidea</taxon>
        <taxon>Coccinellidae</taxon>
        <taxon>Epilachninae</taxon>
        <taxon>Epilachnini</taxon>
        <taxon>Henosepilachna</taxon>
    </lineage>
</organism>
<reference evidence="1 2" key="1">
    <citation type="submission" date="2023-03" db="EMBL/GenBank/DDBJ databases">
        <title>Genome insight into feeding habits of ladybird beetles.</title>
        <authorList>
            <person name="Li H.-S."/>
            <person name="Huang Y.-H."/>
            <person name="Pang H."/>
        </authorList>
    </citation>
    <scope>NUCLEOTIDE SEQUENCE [LARGE SCALE GENOMIC DNA]</scope>
    <source>
        <strain evidence="1">SYSU_2023b</strain>
        <tissue evidence="1">Whole body</tissue>
    </source>
</reference>
<dbReference type="Proteomes" id="UP001431783">
    <property type="component" value="Unassembled WGS sequence"/>
</dbReference>
<name>A0AAW1V3S9_9CUCU</name>
<evidence type="ECO:0000313" key="1">
    <source>
        <dbReference type="EMBL" id="KAK9886850.1"/>
    </source>
</evidence>
<keyword evidence="2" id="KW-1185">Reference proteome</keyword>
<protein>
    <submittedName>
        <fullName evidence="1">Uncharacterized protein</fullName>
    </submittedName>
</protein>
<gene>
    <name evidence="1" type="ORF">WA026_018499</name>
</gene>
<dbReference type="AlphaFoldDB" id="A0AAW1V3S9"/>
<accession>A0AAW1V3S9</accession>
<proteinExistence type="predicted"/>
<dbReference type="EMBL" id="JARQZJ010000102">
    <property type="protein sequence ID" value="KAK9886850.1"/>
    <property type="molecule type" value="Genomic_DNA"/>
</dbReference>
<comment type="caution">
    <text evidence="1">The sequence shown here is derived from an EMBL/GenBank/DDBJ whole genome shotgun (WGS) entry which is preliminary data.</text>
</comment>
<sequence length="75" mass="8890">MDYQLPPAVQNPQMNGLPVPVGVMQGTLTHVQAQVQDQEPHRWTQYQQIWRQHVYLNGRPLVYRVDRTIHLLYLQ</sequence>
<evidence type="ECO:0000313" key="2">
    <source>
        <dbReference type="Proteomes" id="UP001431783"/>
    </source>
</evidence>